<dbReference type="AlphaFoldDB" id="A0A6J5ZBJ1"/>
<protein>
    <submittedName>
        <fullName evidence="2">Unannotated protein</fullName>
    </submittedName>
</protein>
<sequence>MKKRLPLTIILPLLAAAATPAAASASVASSRAGDPIIATGARVSALLGASPQRIVAYRYAAKRLQQVPLQVDERKLFDVGNAYQPALPSGEQTLVYADAAMSAGADNDLRFDSNDEIALLGSSVGGKAPSNVALPSALRGLPHQWLKVRDPISGQSGYLLLGVARAGIKIDQAAGSHPLQYKFALASGQPYSSYRRAQGPNPESSSLTTPSYSLGFSDRWIKDRLKIRAKDSTGVDILDMHKSMISARSCGRSERTFSDGEGAFLTNRVGPVRAIRDFIGANSGPMTERRELMYPGREDVETFLRVHSIGTVVDFLDYSAAASGMTYRNNLNTAGVKVDGRPDVLTSGLPSWSQVSGDQGTLTVSYSHATTIVGLPMTGYYVDSTKPTDPQCTGDSASYAASGAAVTAGMTTTEPRQAGYSHFSTSWKLYFGGRGSGGAKNAAALDRRARQPLQPTSLR</sequence>
<dbReference type="EMBL" id="CAESAO010000028">
    <property type="protein sequence ID" value="CAB4340035.1"/>
    <property type="molecule type" value="Genomic_DNA"/>
</dbReference>
<feature type="region of interest" description="Disordered" evidence="1">
    <location>
        <begin position="440"/>
        <end position="459"/>
    </location>
</feature>
<proteinExistence type="predicted"/>
<evidence type="ECO:0000313" key="2">
    <source>
        <dbReference type="EMBL" id="CAB4340035.1"/>
    </source>
</evidence>
<accession>A0A6J5ZBJ1</accession>
<reference evidence="2" key="1">
    <citation type="submission" date="2020-05" db="EMBL/GenBank/DDBJ databases">
        <authorList>
            <person name="Chiriac C."/>
            <person name="Salcher M."/>
            <person name="Ghai R."/>
            <person name="Kavagutti S V."/>
        </authorList>
    </citation>
    <scope>NUCLEOTIDE SEQUENCE</scope>
</reference>
<gene>
    <name evidence="2" type="ORF">UFOPK3522_00505</name>
</gene>
<organism evidence="2">
    <name type="scientific">freshwater metagenome</name>
    <dbReference type="NCBI Taxonomy" id="449393"/>
    <lineage>
        <taxon>unclassified sequences</taxon>
        <taxon>metagenomes</taxon>
        <taxon>ecological metagenomes</taxon>
    </lineage>
</organism>
<name>A0A6J5ZBJ1_9ZZZZ</name>
<evidence type="ECO:0000256" key="1">
    <source>
        <dbReference type="SAM" id="MobiDB-lite"/>
    </source>
</evidence>